<feature type="compositionally biased region" description="Basic and acidic residues" evidence="2">
    <location>
        <begin position="614"/>
        <end position="624"/>
    </location>
</feature>
<dbReference type="InterPro" id="IPR024561">
    <property type="entry name" value="Pullul_strch_C"/>
</dbReference>
<dbReference type="Gene3D" id="3.20.20.80">
    <property type="entry name" value="Glycosidases"/>
    <property type="match status" value="1"/>
</dbReference>
<name>A0A1H0E1X0_9ACTO</name>
<dbReference type="Gene3D" id="2.60.40.10">
    <property type="entry name" value="Immunoglobulins"/>
    <property type="match status" value="1"/>
</dbReference>
<comment type="similarity">
    <text evidence="1">Belongs to the glycosyl hydrolase 13 family.</text>
</comment>
<feature type="compositionally biased region" description="Basic and acidic residues" evidence="2">
    <location>
        <begin position="391"/>
        <end position="401"/>
    </location>
</feature>
<dbReference type="Pfam" id="PF17967">
    <property type="entry name" value="Pullulanase_N2"/>
    <property type="match status" value="1"/>
</dbReference>
<accession>A0A1H0E1X0</accession>
<feature type="domain" description="Alpha-1,6-glucosidases pullulanase-type C-terminal" evidence="3">
    <location>
        <begin position="782"/>
        <end position="945"/>
    </location>
</feature>
<dbReference type="GO" id="GO:0005975">
    <property type="term" value="P:carbohydrate metabolic process"/>
    <property type="evidence" value="ECO:0007669"/>
    <property type="project" value="InterPro"/>
</dbReference>
<dbReference type="SUPFAM" id="SSF81296">
    <property type="entry name" value="E set domains"/>
    <property type="match status" value="2"/>
</dbReference>
<dbReference type="SUPFAM" id="SSF51011">
    <property type="entry name" value="Glycosyl hydrolase domain"/>
    <property type="match status" value="1"/>
</dbReference>
<dbReference type="Pfam" id="PF11852">
    <property type="entry name" value="Pullul_strch_C"/>
    <property type="match status" value="1"/>
</dbReference>
<protein>
    <submittedName>
        <fullName evidence="5">Alpha-1,6-glucosidases, pullulanase-type</fullName>
    </submittedName>
</protein>
<dbReference type="EMBL" id="FNIM01000013">
    <property type="protein sequence ID" value="SDN76261.1"/>
    <property type="molecule type" value="Genomic_DNA"/>
</dbReference>
<dbReference type="CDD" id="cd02860">
    <property type="entry name" value="E_set_Pullulanase"/>
    <property type="match status" value="1"/>
</dbReference>
<evidence type="ECO:0000259" key="3">
    <source>
        <dbReference type="Pfam" id="PF11852"/>
    </source>
</evidence>
<dbReference type="STRING" id="332524.SAMN04487766_10867"/>
<dbReference type="Proteomes" id="UP000198541">
    <property type="component" value="Unassembled WGS sequence"/>
</dbReference>
<dbReference type="InterPro" id="IPR011839">
    <property type="entry name" value="Pullul_strch"/>
</dbReference>
<dbReference type="InterPro" id="IPR013783">
    <property type="entry name" value="Ig-like_fold"/>
</dbReference>
<dbReference type="NCBIfam" id="TIGR02103">
    <property type="entry name" value="pullul_strch"/>
    <property type="match status" value="1"/>
</dbReference>
<evidence type="ECO:0000313" key="6">
    <source>
        <dbReference type="Proteomes" id="UP000198541"/>
    </source>
</evidence>
<dbReference type="GO" id="GO:0051060">
    <property type="term" value="F:pullulanase activity"/>
    <property type="evidence" value="ECO:0007669"/>
    <property type="project" value="InterPro"/>
</dbReference>
<dbReference type="Gene3D" id="2.60.40.1130">
    <property type="entry name" value="Rab geranylgeranyltransferase alpha-subunit, insert domain"/>
    <property type="match status" value="1"/>
</dbReference>
<organism evidence="5 6">
    <name type="scientific">Actinomyces ruminicola</name>
    <dbReference type="NCBI Taxonomy" id="332524"/>
    <lineage>
        <taxon>Bacteria</taxon>
        <taxon>Bacillati</taxon>
        <taxon>Actinomycetota</taxon>
        <taxon>Actinomycetes</taxon>
        <taxon>Actinomycetales</taxon>
        <taxon>Actinomycetaceae</taxon>
        <taxon>Actinomyces</taxon>
    </lineage>
</organism>
<dbReference type="CDD" id="cd11341">
    <property type="entry name" value="AmyAc_Pullulanase_LD-like"/>
    <property type="match status" value="1"/>
</dbReference>
<proteinExistence type="inferred from homology"/>
<dbReference type="PANTHER" id="PTHR43002">
    <property type="entry name" value="GLYCOGEN DEBRANCHING ENZYME"/>
    <property type="match status" value="1"/>
</dbReference>
<feature type="domain" description="Pullulanase N2" evidence="4">
    <location>
        <begin position="23"/>
        <end position="171"/>
    </location>
</feature>
<dbReference type="SUPFAM" id="SSF51445">
    <property type="entry name" value="(Trans)glycosidases"/>
    <property type="match status" value="1"/>
</dbReference>
<sequence length="946" mass="102910">MANVVPVHHDAPVRHELPGVGEARAYWVDETTLAWPADLLPAVVDVEALRVRPPVGSPAHTPVTFGLIAAPEGGARIVDGILQSGPDAEEIPLCIHGSLEDLLGEEAMAAHPALRGYLGLSLEDEFGSRRVEREDVMMLLSGQLAVVQRTAASTGGWVTAFTGVQTWPLLDRLYADAAARDGSAPLGAVLGPDGAPAFALWAPTAVDVALLAWPTGDPTGSVPLAEGDPIRVAADRAYAEYWDGRWEVDARTAAAAGIDAGSQYLWEVRVYVPATGEIETNLVTDPYSRALTVDSRRSVVVDLNQRALKPSSWRENLSPVVVSDAARAIYELHVRDFSAADASVPEELRGTYAAFSLPSEGTRHLRRLAAAGIDTLHLLPTFDFCSVPEDRSAQRTPRVPDHASPASRRPQAAIAAVADQDAYSWGYDPWHWQAPEGSYAREGRQDGGARVQEFREMIGAIHGMGLQVVLDQVFNHTGASGQDAHSVLDRIVPGYYHRLDAAGNMEMSTCCNNIATEHRMAERLMIDACVSWVVDYRVDGFRFDLMGYHSLQTMARLQEALAEVADDAVGHPIYLYGEGWNMGEVADNALFTQATQGQAGRLGIGTFNDRVRDAVHGRSDDTDPRVPQGLGNGELTDPNGYDDRSEETKRDDLAWRADLVRLALAGNLCDFELPGPEGQWVRGDEIRYGDEAAAYGIAPVDSINYVDAHDDETLYDRLAYKLPPGTPMSERIRMNTLCLATVTLGQSPCFWAAGTELLRSKSLDTDSYNSGDHFNAIDWTGRDNGWGRGLPPAARNFDAWVVQAGILMREDLRPSPQDIATAREQALDLLRLRRSSHLFSLGSAELIRERVSFPTGDFDVPGLVIMLVDDGAGADDIDPDLDGLLVVINPAPTTVEQRVDALVDRYFELSDIQMEGADPIVKDTRFDANTGTITVPGRTVAVLYER</sequence>
<dbReference type="InterPro" id="IPR017853">
    <property type="entry name" value="GH"/>
</dbReference>
<dbReference type="InterPro" id="IPR040671">
    <property type="entry name" value="Pullulanase_N2"/>
</dbReference>
<evidence type="ECO:0000256" key="2">
    <source>
        <dbReference type="SAM" id="MobiDB-lite"/>
    </source>
</evidence>
<feature type="region of interest" description="Disordered" evidence="2">
    <location>
        <begin position="614"/>
        <end position="649"/>
    </location>
</feature>
<dbReference type="InterPro" id="IPR013780">
    <property type="entry name" value="Glyco_hydro_b"/>
</dbReference>
<evidence type="ECO:0000256" key="1">
    <source>
        <dbReference type="ARBA" id="ARBA00008061"/>
    </source>
</evidence>
<keyword evidence="6" id="KW-1185">Reference proteome</keyword>
<gene>
    <name evidence="5" type="ORF">SAMN05216355_11326</name>
</gene>
<dbReference type="Gene3D" id="2.60.40.1180">
    <property type="entry name" value="Golgi alpha-mannosidase II"/>
    <property type="match status" value="1"/>
</dbReference>
<dbReference type="AlphaFoldDB" id="A0A1H0E1X0"/>
<feature type="region of interest" description="Disordered" evidence="2">
    <location>
        <begin position="391"/>
        <end position="410"/>
    </location>
</feature>
<dbReference type="RefSeq" id="WP_092537245.1">
    <property type="nucleotide sequence ID" value="NZ_FNIM01000013.1"/>
</dbReference>
<evidence type="ECO:0000259" key="4">
    <source>
        <dbReference type="Pfam" id="PF17967"/>
    </source>
</evidence>
<dbReference type="InterPro" id="IPR014756">
    <property type="entry name" value="Ig_E-set"/>
</dbReference>
<evidence type="ECO:0000313" key="5">
    <source>
        <dbReference type="EMBL" id="SDN76261.1"/>
    </source>
</evidence>
<reference evidence="6" key="1">
    <citation type="submission" date="2016-10" db="EMBL/GenBank/DDBJ databases">
        <authorList>
            <person name="Varghese N."/>
            <person name="Submissions S."/>
        </authorList>
    </citation>
    <scope>NUCLEOTIDE SEQUENCE [LARGE SCALE GENOMIC DNA]</scope>
    <source>
        <strain evidence="6">DSM 27982</strain>
    </source>
</reference>